<accession>A0A077EMT5</accession>
<dbReference type="eggNOG" id="ENOG5033HVJ">
    <property type="taxonomic scope" value="Bacteria"/>
</dbReference>
<organism evidence="1 2">
    <name type="scientific">Elizabethkingia anophelis NUHP1</name>
    <dbReference type="NCBI Taxonomy" id="1338011"/>
    <lineage>
        <taxon>Bacteria</taxon>
        <taxon>Pseudomonadati</taxon>
        <taxon>Bacteroidota</taxon>
        <taxon>Flavobacteriia</taxon>
        <taxon>Flavobacteriales</taxon>
        <taxon>Weeksellaceae</taxon>
        <taxon>Elizabethkingia</taxon>
    </lineage>
</organism>
<dbReference type="Proteomes" id="UP000028933">
    <property type="component" value="Chromosome"/>
</dbReference>
<dbReference type="EMBL" id="CP007547">
    <property type="protein sequence ID" value="AIL47514.1"/>
    <property type="molecule type" value="Genomic_DNA"/>
</dbReference>
<evidence type="ECO:0000313" key="2">
    <source>
        <dbReference type="Proteomes" id="UP000028933"/>
    </source>
</evidence>
<protein>
    <submittedName>
        <fullName evidence="1">Uncharacterized protein</fullName>
    </submittedName>
</protein>
<reference evidence="1" key="1">
    <citation type="journal article" date="2013" name="Lancet">
        <title>First case of E anophelis outbreak in an intensive-care unit.</title>
        <authorList>
            <person name="Teo J."/>
            <person name="Tan S.Y."/>
            <person name="Tay M."/>
            <person name="Ding Y."/>
            <person name="Kjelleberg S."/>
            <person name="Givskov M."/>
            <person name="Lin R.T."/>
            <person name="Yang L."/>
        </authorList>
    </citation>
    <scope>NUCLEOTIDE SEQUENCE [LARGE SCALE GENOMIC DNA]</scope>
    <source>
        <strain evidence="1">NUHP1</strain>
    </source>
</reference>
<gene>
    <name evidence="1" type="ORF">BD94_3739</name>
</gene>
<dbReference type="STRING" id="1338011.BD94_3739"/>
<sequence>MKRFAVVILIFLFNTVSSQNRIYEISFCGREQNVILREKNNKKFSGTINSKFHKQKSKRDITKTKRINKNIAKIIINDLKNNGILQLKNEDDKINCGDFYLDGDILNFTVTENKIILNKGFDEVYPESESKTIEPNECRRKAQFLATIIDKQLNLKKLHSQQFKKLGSGTCYWTGISQVCIKKK</sequence>
<reference evidence="1" key="2">
    <citation type="journal article" date="2015" name="Genome Biol. Evol.">
        <title>Complete Genome Sequence and Transcriptomic Analysis of the Novel Pathogen Elizabethkingia anophelis in Response to Oxidative Stress.</title>
        <authorList>
            <person name="Li Y."/>
            <person name="Liu Y."/>
            <person name="Chew S.C."/>
            <person name="Tay M."/>
            <person name="Salido M.M."/>
            <person name="Teo J."/>
            <person name="Lauro F.M."/>
            <person name="Givskov M."/>
            <person name="Yang L."/>
        </authorList>
    </citation>
    <scope>NUCLEOTIDE SEQUENCE</scope>
    <source>
        <strain evidence="1">NUHP1</strain>
    </source>
</reference>
<dbReference type="KEGG" id="eao:BD94_3739"/>
<dbReference type="AlphaFoldDB" id="A0A077EMT5"/>
<dbReference type="HOGENOM" id="CLU_1466033_0_0_10"/>
<dbReference type="RefSeq" id="WP_024566454.1">
    <property type="nucleotide sequence ID" value="NZ_CP007547.1"/>
</dbReference>
<name>A0A077EMT5_9FLAO</name>
<evidence type="ECO:0000313" key="1">
    <source>
        <dbReference type="EMBL" id="AIL47514.1"/>
    </source>
</evidence>
<proteinExistence type="predicted"/>